<dbReference type="PIRSF" id="PIRSF006661">
    <property type="entry name" value="PP-lp_UCP006661"/>
    <property type="match status" value="1"/>
</dbReference>
<dbReference type="EMBL" id="FQZT01000004">
    <property type="protein sequence ID" value="SHJ12057.1"/>
    <property type="molecule type" value="Genomic_DNA"/>
</dbReference>
<dbReference type="CDD" id="cd01990">
    <property type="entry name" value="LarE-like"/>
    <property type="match status" value="1"/>
</dbReference>
<dbReference type="AlphaFoldDB" id="A0A1M6GPY4"/>
<dbReference type="GO" id="GO:0016783">
    <property type="term" value="F:sulfurtransferase activity"/>
    <property type="evidence" value="ECO:0007669"/>
    <property type="project" value="InterPro"/>
</dbReference>
<dbReference type="RefSeq" id="WP_072907663.1">
    <property type="nucleotide sequence ID" value="NZ_FQZT01000004.1"/>
</dbReference>
<evidence type="ECO:0000313" key="3">
    <source>
        <dbReference type="Proteomes" id="UP000184171"/>
    </source>
</evidence>
<reference evidence="2 3" key="1">
    <citation type="submission" date="2016-11" db="EMBL/GenBank/DDBJ databases">
        <authorList>
            <person name="Jaros S."/>
            <person name="Januszkiewicz K."/>
            <person name="Wedrychowicz H."/>
        </authorList>
    </citation>
    <scope>NUCLEOTIDE SEQUENCE [LARGE SCALE GENOMIC DNA]</scope>
    <source>
        <strain evidence="2 3">DSM 5091</strain>
    </source>
</reference>
<dbReference type="OrthoDB" id="9776919at2"/>
<dbReference type="InterPro" id="IPR005232">
    <property type="entry name" value="LarE"/>
</dbReference>
<gene>
    <name evidence="2" type="ORF">SAMN02745165_01629</name>
</gene>
<dbReference type="PANTHER" id="PTHR43169:SF2">
    <property type="entry name" value="NAD_GMP SYNTHASE DOMAIN-CONTAINING PROTEIN"/>
    <property type="match status" value="1"/>
</dbReference>
<dbReference type="Proteomes" id="UP000184171">
    <property type="component" value="Unassembled WGS sequence"/>
</dbReference>
<evidence type="ECO:0000313" key="2">
    <source>
        <dbReference type="EMBL" id="SHJ12057.1"/>
    </source>
</evidence>
<dbReference type="NCBIfam" id="TIGR00268">
    <property type="entry name" value="ATP-dependent sacrificial sulfur transferase LarE"/>
    <property type="match status" value="1"/>
</dbReference>
<name>A0A1M6GPY4_MALRU</name>
<sequence length="270" mass="30160">MPLTDKLERLQQIFLRHKTAAVAFSGGVDSTFLLHAAIEQLGCDNVIALTAVSPLFPAAELKASQALAASLGARQQLIEIDLLQQPEVVANQPERCYHCKKNLFQKLLAAAKENNCLALFDGSNLDDLEDYRPGRKALAELQISSPLLEAGLSKQEIRQLSKERSLPTWDKGSFACLASRVPYGIELSSERLQRIERCENWLQQQGFSNYRVRCHSELARIELPAAEINRLLEEQLRSRMLDEFKAAGFTYVTLDLQGFRSGSLNETLTG</sequence>
<organism evidence="2 3">
    <name type="scientific">Malonomonas rubra DSM 5091</name>
    <dbReference type="NCBI Taxonomy" id="1122189"/>
    <lineage>
        <taxon>Bacteria</taxon>
        <taxon>Pseudomonadati</taxon>
        <taxon>Thermodesulfobacteriota</taxon>
        <taxon>Desulfuromonadia</taxon>
        <taxon>Desulfuromonadales</taxon>
        <taxon>Geopsychrobacteraceae</taxon>
        <taxon>Malonomonas</taxon>
    </lineage>
</organism>
<dbReference type="SUPFAM" id="SSF52402">
    <property type="entry name" value="Adenine nucleotide alpha hydrolases-like"/>
    <property type="match status" value="1"/>
</dbReference>
<dbReference type="PANTHER" id="PTHR43169">
    <property type="entry name" value="EXSB FAMILY PROTEIN"/>
    <property type="match status" value="1"/>
</dbReference>
<dbReference type="InterPro" id="IPR014729">
    <property type="entry name" value="Rossmann-like_a/b/a_fold"/>
</dbReference>
<dbReference type="Gene3D" id="3.40.50.620">
    <property type="entry name" value="HUPs"/>
    <property type="match status" value="1"/>
</dbReference>
<feature type="active site" description="Nucleophile and sulfur donor" evidence="1">
    <location>
        <position position="176"/>
    </location>
</feature>
<proteinExistence type="predicted"/>
<evidence type="ECO:0000256" key="1">
    <source>
        <dbReference type="PIRSR" id="PIRSR006661-1"/>
    </source>
</evidence>
<dbReference type="STRING" id="1122189.SAMN02745165_01629"/>
<dbReference type="InterPro" id="IPR052188">
    <property type="entry name" value="Ni-pincer_cofactor_biosynth"/>
</dbReference>
<keyword evidence="3" id="KW-1185">Reference proteome</keyword>
<accession>A0A1M6GPY4</accession>
<protein>
    <submittedName>
        <fullName evidence="2">Uncharacterized protein</fullName>
    </submittedName>
</protein>